<dbReference type="Pfam" id="PF13649">
    <property type="entry name" value="Methyltransf_25"/>
    <property type="match status" value="1"/>
</dbReference>
<dbReference type="PROSITE" id="PS00092">
    <property type="entry name" value="N6_MTASE"/>
    <property type="match status" value="1"/>
</dbReference>
<dbReference type="Proteomes" id="UP000186351">
    <property type="component" value="Chromosome"/>
</dbReference>
<sequence length="239" mass="25815">MGTSKTRESVFRFKRFDVANSLSAMKVGTDGVLLGAWACVPDASMATVLDVGTGSGLIALMLAQRFDNAFITGIDIVEEACEEALVNAGASPWAGRIAIEHAGFCEYAGQGVSFDAVVSNPPFFKTEIKAPDRGRMLARHGADLDYGVIMRACACGLLSADGILSMVSPAERQNDIMFDMELCGLRLSRMTRVFTKPGAQEPSRLLWEMRKDKKASPPKVEDLLIGSDAYKALTGDFYL</sequence>
<dbReference type="Gene3D" id="3.40.50.150">
    <property type="entry name" value="Vaccinia Virus protein VP39"/>
    <property type="match status" value="1"/>
</dbReference>
<dbReference type="GO" id="GO:0003676">
    <property type="term" value="F:nucleic acid binding"/>
    <property type="evidence" value="ECO:0007669"/>
    <property type="project" value="InterPro"/>
</dbReference>
<dbReference type="InterPro" id="IPR050210">
    <property type="entry name" value="tRNA_Adenine-N(6)_MTase"/>
</dbReference>
<dbReference type="STRING" id="1796646.A4V02_07935"/>
<dbReference type="EMBL" id="CP015402">
    <property type="protein sequence ID" value="ANU63664.1"/>
    <property type="molecule type" value="Genomic_DNA"/>
</dbReference>
<dbReference type="InterPro" id="IPR029063">
    <property type="entry name" value="SAM-dependent_MTases_sf"/>
</dbReference>
<dbReference type="GeneID" id="65536786"/>
<protein>
    <submittedName>
        <fullName evidence="2">SAM-dependent methyltransferase</fullName>
    </submittedName>
</protein>
<evidence type="ECO:0000313" key="3">
    <source>
        <dbReference type="Proteomes" id="UP000186351"/>
    </source>
</evidence>
<organism evidence="2 3">
    <name type="scientific">Muribaculum intestinale</name>
    <dbReference type="NCBI Taxonomy" id="1796646"/>
    <lineage>
        <taxon>Bacteria</taxon>
        <taxon>Pseudomonadati</taxon>
        <taxon>Bacteroidota</taxon>
        <taxon>Bacteroidia</taxon>
        <taxon>Bacteroidales</taxon>
        <taxon>Muribaculaceae</taxon>
        <taxon>Muribaculum</taxon>
    </lineage>
</organism>
<accession>A0A1Z2XIJ0</accession>
<dbReference type="PANTHER" id="PTHR47739">
    <property type="entry name" value="TRNA1(VAL) (ADENINE(37)-N6)-METHYLTRANSFERASE"/>
    <property type="match status" value="1"/>
</dbReference>
<dbReference type="PANTHER" id="PTHR47739:SF1">
    <property type="entry name" value="TRNA1(VAL) (ADENINE(37)-N6)-METHYLTRANSFERASE"/>
    <property type="match status" value="1"/>
</dbReference>
<reference evidence="3" key="1">
    <citation type="submission" date="2016-04" db="EMBL/GenBank/DDBJ databases">
        <title>Complete Genome Sequences of Twelve Strains of a Stable Defined Moderately Diverse Mouse Microbiota 2 (sDMDMm2).</title>
        <authorList>
            <person name="Uchimura Y."/>
            <person name="Wyss M."/>
            <person name="Brugiroux S."/>
            <person name="Limenitakis J.P."/>
            <person name="Stecher B."/>
            <person name="McCoy K.D."/>
            <person name="Macpherson A.J."/>
        </authorList>
    </citation>
    <scope>NUCLEOTIDE SEQUENCE [LARGE SCALE GENOMIC DNA]</scope>
    <source>
        <strain evidence="3">YL27</strain>
    </source>
</reference>
<keyword evidence="2" id="KW-0489">Methyltransferase</keyword>
<name>A0A1B1SA29_9BACT</name>
<dbReference type="OrthoDB" id="5383291at2"/>
<evidence type="ECO:0000313" key="2">
    <source>
        <dbReference type="EMBL" id="ANU63664.1"/>
    </source>
</evidence>
<evidence type="ECO:0000259" key="1">
    <source>
        <dbReference type="Pfam" id="PF13649"/>
    </source>
</evidence>
<dbReference type="GO" id="GO:0008168">
    <property type="term" value="F:methyltransferase activity"/>
    <property type="evidence" value="ECO:0007669"/>
    <property type="project" value="UniProtKB-KW"/>
</dbReference>
<dbReference type="AlphaFoldDB" id="A0A1B1SA29"/>
<dbReference type="InterPro" id="IPR041698">
    <property type="entry name" value="Methyltransf_25"/>
</dbReference>
<dbReference type="CDD" id="cd02440">
    <property type="entry name" value="AdoMet_MTases"/>
    <property type="match status" value="1"/>
</dbReference>
<dbReference type="SUPFAM" id="SSF53335">
    <property type="entry name" value="S-adenosyl-L-methionine-dependent methyltransferases"/>
    <property type="match status" value="1"/>
</dbReference>
<keyword evidence="2" id="KW-0808">Transferase</keyword>
<keyword evidence="3" id="KW-1185">Reference proteome</keyword>
<feature type="domain" description="Methyltransferase" evidence="1">
    <location>
        <begin position="48"/>
        <end position="137"/>
    </location>
</feature>
<dbReference type="GO" id="GO:0032259">
    <property type="term" value="P:methylation"/>
    <property type="evidence" value="ECO:0007669"/>
    <property type="project" value="UniProtKB-KW"/>
</dbReference>
<dbReference type="InterPro" id="IPR002052">
    <property type="entry name" value="DNA_methylase_N6_adenine_CS"/>
</dbReference>
<dbReference type="RefSeq" id="WP_068960971.1">
    <property type="nucleotide sequence ID" value="NZ_CAJTAP010000022.1"/>
</dbReference>
<gene>
    <name evidence="2" type="ORF">A4V02_07935</name>
</gene>
<dbReference type="KEGG" id="pary:A4V02_07935"/>
<accession>A0A1B1SA29</accession>
<proteinExistence type="predicted"/>